<dbReference type="EMBL" id="JAUMVS010000038">
    <property type="protein sequence ID" value="MDO4841684.1"/>
    <property type="molecule type" value="Genomic_DNA"/>
</dbReference>
<dbReference type="Gene3D" id="3.80.10.10">
    <property type="entry name" value="Ribonuclease Inhibitor"/>
    <property type="match status" value="1"/>
</dbReference>
<keyword evidence="2" id="KW-1185">Reference proteome</keyword>
<sequence length="1212" mass="137084">MGTKDGETISGDVSAAQQEESKQVFRDMYEFVVTSTDTEFVNGLKNWFIVESPLYWYLFTERYTMIDNRAKNSFWHWGKTYISAAEAEEMGEEAQYYTIDDTAAGINNGYRFDLWDYDNDTGLGIDNNGELNMTYGHEDTDYKTDGDPSSGYIFNAADSVFWCRIRDLMNTQLRSMYRSRESLNCWSSNSLITEFDAWQEQFPEELWRLDIERKYLRPYYSGNPVAGISPSADFLRNMANGRKRYQRRQFERDQEIYMGTKYFGMEQCADSRAISFRCNTPQTAAVKPDYTLRITPYSDMYLWVAYGNSTPHGVRAKAGQEYTFTTALTTMDDTMILIYCAENIQAINDLSACYIRANDFSTAKRLKTLIIGSNAEGYSNPFITTLSIKDNTLLETLDIRNCTNLSGSLNFAGCPNLLTLLAEGTSIAGVTFAKNGKIQSAHLPKSVSSLSFNNLQYLTDFVMESFENLVSLVSEYCAFDPYQILNAAIDTLQIVRILGIDWSFYNTDMLNKIYAMSSSFLAGRVEVTGSIRQSEITNYQTKWTDLELVYNADRIVPQFTVIYRNYDETELGRTLVDKGSTPPDPIAAGIIKAIPEREPDDQYVYTYSGWTDLDSPVTANKSIYAAYSTTVRTYKVSWFLHEGEMNPVAVAEVPYGSEAVYSGDIPQDTADEDNGLYRVFQGWDKSTGSVHGSMSVYAKFLEANYPQDGKELSALNAAEVYAVSKRRQSKTRYAVGDYISIRKGQDFDFSNVQSRVLLENRWFDGTDQVATDVQLFRQDAPSFTLAIDYEFLATNALDSALASCYDFETNDGFVLGYVANSNPSNSYSKVTWADGNARRCGAAGRRNIIVLRHQKGSSLLTVYSFNGAPTTSDPLYYDIEATRLLLNGQREQVCNAYLTFGAVRYDESGSAIYAKNAKGWIHWCKVWYDDLGDDCCQKLVSWTHETSRAVYIGSDRQLLSDSQVLAADAQFFDAAPLEMLSAFSDDSGLYSTGTWDNSKLQVFCESRVFAGYPQEWQSAMKLVKVYASRGANSNEVTPSLDHIYLPAFCEVMNVQTEIYQREQESGVIDYFLNRAKRTLFPGIILDDRDSSTAGRRYFSQVDDPGSNGYTLQDGDMWYREGYSWLYYVYISADTAGKHSWFAGRSIHTASSTDGANVFNAYDGGFWIRACRWWTRTPNADTSNRFQTIYEDGKTNSNSDYTEKMAVLTGFSV</sequence>
<name>A0AA43RHN1_9ACTN</name>
<protein>
    <submittedName>
        <fullName evidence="1">Uncharacterized protein</fullName>
    </submittedName>
</protein>
<evidence type="ECO:0000313" key="2">
    <source>
        <dbReference type="Proteomes" id="UP001168575"/>
    </source>
</evidence>
<evidence type="ECO:0000313" key="1">
    <source>
        <dbReference type="EMBL" id="MDO4841684.1"/>
    </source>
</evidence>
<dbReference type="SUPFAM" id="SSF52047">
    <property type="entry name" value="RNI-like"/>
    <property type="match status" value="1"/>
</dbReference>
<accession>A0AA43RHN1</accession>
<dbReference type="AlphaFoldDB" id="A0AA43RHN1"/>
<dbReference type="InterPro" id="IPR032675">
    <property type="entry name" value="LRR_dom_sf"/>
</dbReference>
<gene>
    <name evidence="1" type="ORF">Q3982_03290</name>
</gene>
<reference evidence="1" key="1">
    <citation type="submission" date="2023-07" db="EMBL/GenBank/DDBJ databases">
        <title>Between Cages and Wild: Unraveling the Impact of Captivity on Animal Microbiomes and Antimicrobial Resistance.</title>
        <authorList>
            <person name="Schmartz G.P."/>
            <person name="Rehner J."/>
            <person name="Schuff M.J."/>
            <person name="Becker S.L."/>
            <person name="Kravczyk M."/>
            <person name="Gurevich A."/>
            <person name="Francke R."/>
            <person name="Mueller R."/>
            <person name="Keller V."/>
            <person name="Keller A."/>
        </authorList>
    </citation>
    <scope>NUCLEOTIDE SEQUENCE</scope>
    <source>
        <strain evidence="1">S12M_St_49</strain>
    </source>
</reference>
<dbReference type="Proteomes" id="UP001168575">
    <property type="component" value="Unassembled WGS sequence"/>
</dbReference>
<organism evidence="1 2">
    <name type="scientific">Phoenicibacter congonensis</name>
    <dbReference type="NCBI Taxonomy" id="1944646"/>
    <lineage>
        <taxon>Bacteria</taxon>
        <taxon>Bacillati</taxon>
        <taxon>Actinomycetota</taxon>
        <taxon>Coriobacteriia</taxon>
        <taxon>Eggerthellales</taxon>
        <taxon>Eggerthellaceae</taxon>
        <taxon>Phoenicibacter</taxon>
    </lineage>
</organism>
<comment type="caution">
    <text evidence="1">The sequence shown here is derived from an EMBL/GenBank/DDBJ whole genome shotgun (WGS) entry which is preliminary data.</text>
</comment>
<proteinExistence type="predicted"/>